<keyword evidence="2" id="KW-0732">Signal</keyword>
<feature type="compositionally biased region" description="Low complexity" evidence="1">
    <location>
        <begin position="28"/>
        <end position="42"/>
    </location>
</feature>
<feature type="chain" id="PRO_5038646393" evidence="2">
    <location>
        <begin position="21"/>
        <end position="169"/>
    </location>
</feature>
<sequence length="169" mass="17420">MIRMLRAPVVLLWVAAGVTAGCGSAGEPAIATTPSTTSAGTADCDTTPRLADDPPAELVEQLGGAGDPQVVGTGRLFVLVPVEGTWGDAAERRRDEFYVKLGVWVGADAQPEIEVRSTDGDARGRAEPAPTAAGLPGFLPTGVHLPTAGCWRVTARLADDVAVIHIRVG</sequence>
<organism evidence="3 4">
    <name type="scientific">Blastococcus xanthinilyticus</name>
    <dbReference type="NCBI Taxonomy" id="1564164"/>
    <lineage>
        <taxon>Bacteria</taxon>
        <taxon>Bacillati</taxon>
        <taxon>Actinomycetota</taxon>
        <taxon>Actinomycetes</taxon>
        <taxon>Geodermatophilales</taxon>
        <taxon>Geodermatophilaceae</taxon>
        <taxon>Blastococcus</taxon>
    </lineage>
</organism>
<name>A0A5S5CXC4_9ACTN</name>
<keyword evidence="4" id="KW-1185">Reference proteome</keyword>
<dbReference type="PROSITE" id="PS51257">
    <property type="entry name" value="PROKAR_LIPOPROTEIN"/>
    <property type="match status" value="1"/>
</dbReference>
<evidence type="ECO:0000256" key="2">
    <source>
        <dbReference type="SAM" id="SignalP"/>
    </source>
</evidence>
<feature type="signal peptide" evidence="2">
    <location>
        <begin position="1"/>
        <end position="20"/>
    </location>
</feature>
<dbReference type="RefSeq" id="WP_166532506.1">
    <property type="nucleotide sequence ID" value="NZ_VNHW01000004.1"/>
</dbReference>
<accession>A0A5S5CXC4</accession>
<evidence type="ECO:0000313" key="4">
    <source>
        <dbReference type="Proteomes" id="UP000322499"/>
    </source>
</evidence>
<dbReference type="Proteomes" id="UP000322499">
    <property type="component" value="Unassembled WGS sequence"/>
</dbReference>
<gene>
    <name evidence="3" type="ORF">BD833_10466</name>
</gene>
<dbReference type="AlphaFoldDB" id="A0A5S5CXC4"/>
<feature type="region of interest" description="Disordered" evidence="1">
    <location>
        <begin position="24"/>
        <end position="53"/>
    </location>
</feature>
<dbReference type="EMBL" id="VNHW01000004">
    <property type="protein sequence ID" value="TYP88363.1"/>
    <property type="molecule type" value="Genomic_DNA"/>
</dbReference>
<proteinExistence type="predicted"/>
<reference evidence="3 4" key="1">
    <citation type="submission" date="2019-07" db="EMBL/GenBank/DDBJ databases">
        <title>Genomic Encyclopedia of Archaeal and Bacterial Type Strains, Phase II (KMG-II): from individual species to whole genera.</title>
        <authorList>
            <person name="Goeker M."/>
        </authorList>
    </citation>
    <scope>NUCLEOTIDE SEQUENCE [LARGE SCALE GENOMIC DNA]</scope>
    <source>
        <strain evidence="3 4">DSM 46842</strain>
    </source>
</reference>
<evidence type="ECO:0000313" key="3">
    <source>
        <dbReference type="EMBL" id="TYP88363.1"/>
    </source>
</evidence>
<evidence type="ECO:0000256" key="1">
    <source>
        <dbReference type="SAM" id="MobiDB-lite"/>
    </source>
</evidence>
<comment type="caution">
    <text evidence="3">The sequence shown here is derived from an EMBL/GenBank/DDBJ whole genome shotgun (WGS) entry which is preliminary data.</text>
</comment>
<protein>
    <submittedName>
        <fullName evidence="3">Uncharacterized protein</fullName>
    </submittedName>
</protein>